<evidence type="ECO:0000256" key="2">
    <source>
        <dbReference type="SAM" id="MobiDB-lite"/>
    </source>
</evidence>
<dbReference type="OrthoDB" id="276065at2759"/>
<evidence type="ECO:0000313" key="4">
    <source>
        <dbReference type="Proteomes" id="UP000825935"/>
    </source>
</evidence>
<dbReference type="Pfam" id="PF11069">
    <property type="entry name" value="CFAP298"/>
    <property type="match status" value="1"/>
</dbReference>
<dbReference type="PANTHER" id="PTHR13238">
    <property type="entry name" value="PROTEIN C21ORF59"/>
    <property type="match status" value="1"/>
</dbReference>
<dbReference type="InterPro" id="IPR021298">
    <property type="entry name" value="CFAP298"/>
</dbReference>
<comment type="similarity">
    <text evidence="1">Belongs to the CFAP298 family.</text>
</comment>
<evidence type="ECO:0000313" key="3">
    <source>
        <dbReference type="EMBL" id="KAH7297857.1"/>
    </source>
</evidence>
<accession>A0A8T2RQA2</accession>
<feature type="compositionally biased region" description="Acidic residues" evidence="2">
    <location>
        <begin position="62"/>
        <end position="73"/>
    </location>
</feature>
<dbReference type="EMBL" id="CM035430">
    <property type="protein sequence ID" value="KAH7297857.1"/>
    <property type="molecule type" value="Genomic_DNA"/>
</dbReference>
<dbReference type="GO" id="GO:0003352">
    <property type="term" value="P:regulation of cilium movement"/>
    <property type="evidence" value="ECO:0007669"/>
    <property type="project" value="InterPro"/>
</dbReference>
<dbReference type="OMA" id="YRKQEEW"/>
<proteinExistence type="inferred from homology"/>
<feature type="region of interest" description="Disordered" evidence="2">
    <location>
        <begin position="218"/>
        <end position="268"/>
    </location>
</feature>
<dbReference type="PANTHER" id="PTHR13238:SF0">
    <property type="entry name" value="CILIA- AND FLAGELLA-ASSOCIATED PROTEIN 298"/>
    <property type="match status" value="1"/>
</dbReference>
<feature type="region of interest" description="Disordered" evidence="2">
    <location>
        <begin position="55"/>
        <end position="107"/>
    </location>
</feature>
<evidence type="ECO:0000256" key="1">
    <source>
        <dbReference type="ARBA" id="ARBA00009619"/>
    </source>
</evidence>
<sequence>MVLVHVKQSEDRQFLYECPSSQSVDTLIRDVVLINNLQLRLLILAREGEQLCLHGPARAPNDDGDPDSDDDANYDSQKAECSSSASYRRQHGPFYLRDPSGKRTGEACDPEVAKTLRKTLAEAEACVSKEQVMHKMTLNANILKEALQNVRGAVMMCYPMGLPDFDPVHQLLNGTFNDGDLLDPDSAQMWWAGKELLREKKLCDHVGKNEKTKFIAKLQSRGRAPPPREPPVDSETQKAMAAWYYKQQQEQKKLDEDDDDSYTNSQWSNPKALKCHFQGTSCIRYR</sequence>
<keyword evidence="4" id="KW-1185">Reference proteome</keyword>
<dbReference type="Proteomes" id="UP000825935">
    <property type="component" value="Chromosome 25"/>
</dbReference>
<reference evidence="3" key="1">
    <citation type="submission" date="2021-08" db="EMBL/GenBank/DDBJ databases">
        <title>WGS assembly of Ceratopteris richardii.</title>
        <authorList>
            <person name="Marchant D.B."/>
            <person name="Chen G."/>
            <person name="Jenkins J."/>
            <person name="Shu S."/>
            <person name="Leebens-Mack J."/>
            <person name="Grimwood J."/>
            <person name="Schmutz J."/>
            <person name="Soltis P."/>
            <person name="Soltis D."/>
            <person name="Chen Z.-H."/>
        </authorList>
    </citation>
    <scope>NUCLEOTIDE SEQUENCE</scope>
    <source>
        <strain evidence="3">Whitten #5841</strain>
        <tissue evidence="3">Leaf</tissue>
    </source>
</reference>
<gene>
    <name evidence="3" type="ORF">KP509_25G015400</name>
</gene>
<protein>
    <submittedName>
        <fullName evidence="3">Uncharacterized protein</fullName>
    </submittedName>
</protein>
<comment type="caution">
    <text evidence="3">The sequence shown here is derived from an EMBL/GenBank/DDBJ whole genome shotgun (WGS) entry which is preliminary data.</text>
</comment>
<dbReference type="AlphaFoldDB" id="A0A8T2RQA2"/>
<name>A0A8T2RQA2_CERRI</name>
<organism evidence="3 4">
    <name type="scientific">Ceratopteris richardii</name>
    <name type="common">Triangle waterfern</name>
    <dbReference type="NCBI Taxonomy" id="49495"/>
    <lineage>
        <taxon>Eukaryota</taxon>
        <taxon>Viridiplantae</taxon>
        <taxon>Streptophyta</taxon>
        <taxon>Embryophyta</taxon>
        <taxon>Tracheophyta</taxon>
        <taxon>Polypodiopsida</taxon>
        <taxon>Polypodiidae</taxon>
        <taxon>Polypodiales</taxon>
        <taxon>Pteridineae</taxon>
        <taxon>Pteridaceae</taxon>
        <taxon>Parkerioideae</taxon>
        <taxon>Ceratopteris</taxon>
    </lineage>
</organism>